<dbReference type="SUPFAM" id="SSF47781">
    <property type="entry name" value="RuvA domain 2-like"/>
    <property type="match status" value="1"/>
</dbReference>
<evidence type="ECO:0000313" key="5">
    <source>
        <dbReference type="Proteomes" id="UP000287527"/>
    </source>
</evidence>
<dbReference type="SUPFAM" id="SSF102405">
    <property type="entry name" value="MCP/YpsA-like"/>
    <property type="match status" value="1"/>
</dbReference>
<dbReference type="InterPro" id="IPR003488">
    <property type="entry name" value="DprA"/>
</dbReference>
<evidence type="ECO:0000313" key="4">
    <source>
        <dbReference type="EMBL" id="RWX00021.1"/>
    </source>
</evidence>
<accession>A0A444H9U0</accession>
<dbReference type="PANTHER" id="PTHR43022:SF1">
    <property type="entry name" value="PROTEIN SMF"/>
    <property type="match status" value="1"/>
</dbReference>
<dbReference type="OrthoDB" id="9785707at2"/>
<sequence>MTDTELFNVLALMRVEGVGDIVAKRLINHLGSAQAVFAAKKAQILAIDGIGEMVYNNLKNPIVFKLAEAEVKFIRDNAINAVYFQDKEYPDRLKHCVDGPVILFTSGNIQLEGRKTISIVGTRQMTSYGSDFCRKLIEDLAPLNPVIISGFAYGVDIHAHAVAMEHNLQTIGVVAHGLNQVYPKVHKKYVAKMEENGGFMTEFWSTANPDKENFVKRNRIVAGLSEATIIIESADKGGSLITANIANDYNRDVFAVPGRITDKYSIGCNNLIRSQKANLLTGAADLIYMLNWELEETKKKPVQKQLFVVLDNDEQKIYDYLQKNGKELMDVISLSCEMPIFRISSILLTMELKGVIRPLPGKLFEAI</sequence>
<proteinExistence type="inferred from homology"/>
<dbReference type="Pfam" id="PF02481">
    <property type="entry name" value="DNA_processg_A"/>
    <property type="match status" value="1"/>
</dbReference>
<dbReference type="EMBL" id="SBII01000007">
    <property type="protein sequence ID" value="RWX00021.1"/>
    <property type="molecule type" value="Genomic_DNA"/>
</dbReference>
<dbReference type="RefSeq" id="WP_128389978.1">
    <property type="nucleotide sequence ID" value="NZ_SBII01000007.1"/>
</dbReference>
<name>A0A444H9U0_9FLAO</name>
<feature type="domain" description="Smf/DprA SLOG" evidence="2">
    <location>
        <begin position="82"/>
        <end position="290"/>
    </location>
</feature>
<evidence type="ECO:0000256" key="1">
    <source>
        <dbReference type="ARBA" id="ARBA00006525"/>
    </source>
</evidence>
<feature type="domain" description="DprA winged helix" evidence="3">
    <location>
        <begin position="310"/>
        <end position="362"/>
    </location>
</feature>
<dbReference type="InterPro" id="IPR010994">
    <property type="entry name" value="RuvA_2-like"/>
</dbReference>
<dbReference type="PANTHER" id="PTHR43022">
    <property type="entry name" value="PROTEIN SMF"/>
    <property type="match status" value="1"/>
</dbReference>
<dbReference type="InterPro" id="IPR057666">
    <property type="entry name" value="DrpA_SLOG"/>
</dbReference>
<organism evidence="4 5">
    <name type="scientific">Flavobacterium cerinum</name>
    <dbReference type="NCBI Taxonomy" id="2502784"/>
    <lineage>
        <taxon>Bacteria</taxon>
        <taxon>Pseudomonadati</taxon>
        <taxon>Bacteroidota</taxon>
        <taxon>Flavobacteriia</taxon>
        <taxon>Flavobacteriales</taxon>
        <taxon>Flavobacteriaceae</taxon>
        <taxon>Flavobacterium</taxon>
    </lineage>
</organism>
<gene>
    <name evidence="4" type="primary">dprA</name>
    <name evidence="4" type="ORF">EPI11_10785</name>
</gene>
<dbReference type="InterPro" id="IPR036388">
    <property type="entry name" value="WH-like_DNA-bd_sf"/>
</dbReference>
<keyword evidence="5" id="KW-1185">Reference proteome</keyword>
<evidence type="ECO:0000259" key="3">
    <source>
        <dbReference type="Pfam" id="PF17782"/>
    </source>
</evidence>
<dbReference type="NCBIfam" id="TIGR00732">
    <property type="entry name" value="dprA"/>
    <property type="match status" value="1"/>
</dbReference>
<dbReference type="Gene3D" id="1.10.10.10">
    <property type="entry name" value="Winged helix-like DNA-binding domain superfamily/Winged helix DNA-binding domain"/>
    <property type="match status" value="1"/>
</dbReference>
<dbReference type="Proteomes" id="UP000287527">
    <property type="component" value="Unassembled WGS sequence"/>
</dbReference>
<dbReference type="Gene3D" id="3.40.50.450">
    <property type="match status" value="1"/>
</dbReference>
<reference evidence="4 5" key="1">
    <citation type="submission" date="2019-01" db="EMBL/GenBank/DDBJ databases">
        <title>Flavobacterium sp. nov.,isolated from freshwater.</title>
        <authorList>
            <person name="Zhang R."/>
            <person name="Du Z.-J."/>
        </authorList>
    </citation>
    <scope>NUCLEOTIDE SEQUENCE [LARGE SCALE GENOMIC DNA]</scope>
    <source>
        <strain evidence="4 5">1E403</strain>
    </source>
</reference>
<dbReference type="InterPro" id="IPR041614">
    <property type="entry name" value="DprA_WH"/>
</dbReference>
<protein>
    <submittedName>
        <fullName evidence="4">DNA-protecting protein DprA</fullName>
    </submittedName>
</protein>
<dbReference type="GO" id="GO:0009294">
    <property type="term" value="P:DNA-mediated transformation"/>
    <property type="evidence" value="ECO:0007669"/>
    <property type="project" value="InterPro"/>
</dbReference>
<dbReference type="Pfam" id="PF17782">
    <property type="entry name" value="WHD_DprA"/>
    <property type="match status" value="1"/>
</dbReference>
<dbReference type="AlphaFoldDB" id="A0A444H9U0"/>
<comment type="caution">
    <text evidence="4">The sequence shown here is derived from an EMBL/GenBank/DDBJ whole genome shotgun (WGS) entry which is preliminary data.</text>
</comment>
<evidence type="ECO:0000259" key="2">
    <source>
        <dbReference type="Pfam" id="PF02481"/>
    </source>
</evidence>
<comment type="similarity">
    <text evidence="1">Belongs to the DprA/Smf family.</text>
</comment>